<dbReference type="Pfam" id="PF01926">
    <property type="entry name" value="MMR_HSR1"/>
    <property type="match status" value="1"/>
</dbReference>
<dbReference type="NCBIfam" id="TIGR00231">
    <property type="entry name" value="small_GTP"/>
    <property type="match status" value="1"/>
</dbReference>
<dbReference type="Proteomes" id="UP000824242">
    <property type="component" value="Unassembled WGS sequence"/>
</dbReference>
<evidence type="ECO:0000313" key="7">
    <source>
        <dbReference type="Proteomes" id="UP000824242"/>
    </source>
</evidence>
<dbReference type="GO" id="GO:0005737">
    <property type="term" value="C:cytoplasm"/>
    <property type="evidence" value="ECO:0007669"/>
    <property type="project" value="TreeGrafter"/>
</dbReference>
<protein>
    <submittedName>
        <fullName evidence="6">[FeFe] hydrogenase H-cluster maturation GTPase HydF</fullName>
    </submittedName>
</protein>
<keyword evidence="1" id="KW-0547">Nucleotide-binding</keyword>
<dbReference type="AlphaFoldDB" id="A0A9D1ANY6"/>
<dbReference type="InterPro" id="IPR005225">
    <property type="entry name" value="Small_GTP-bd"/>
</dbReference>
<proteinExistence type="predicted"/>
<evidence type="ECO:0000259" key="3">
    <source>
        <dbReference type="Pfam" id="PF01926"/>
    </source>
</evidence>
<dbReference type="InterPro" id="IPR041606">
    <property type="entry name" value="HydF_dimer"/>
</dbReference>
<name>A0A9D1ANY6_9FIRM</name>
<dbReference type="Pfam" id="PF18128">
    <property type="entry name" value="HydF_dimer"/>
    <property type="match status" value="1"/>
</dbReference>
<evidence type="ECO:0000259" key="4">
    <source>
        <dbReference type="Pfam" id="PF18128"/>
    </source>
</evidence>
<reference evidence="6" key="2">
    <citation type="journal article" date="2021" name="PeerJ">
        <title>Extensive microbial diversity within the chicken gut microbiome revealed by metagenomics and culture.</title>
        <authorList>
            <person name="Gilroy R."/>
            <person name="Ravi A."/>
            <person name="Getino M."/>
            <person name="Pursley I."/>
            <person name="Horton D.L."/>
            <person name="Alikhan N.F."/>
            <person name="Baker D."/>
            <person name="Gharbi K."/>
            <person name="Hall N."/>
            <person name="Watson M."/>
            <person name="Adriaenssens E.M."/>
            <person name="Foster-Nyarko E."/>
            <person name="Jarju S."/>
            <person name="Secka A."/>
            <person name="Antonio M."/>
            <person name="Oren A."/>
            <person name="Chaudhuri R.R."/>
            <person name="La Ragione R."/>
            <person name="Hildebrand F."/>
            <person name="Pallen M.J."/>
        </authorList>
    </citation>
    <scope>NUCLEOTIDE SEQUENCE</scope>
    <source>
        <strain evidence="6">ChiSxjej1B13-7958</strain>
    </source>
</reference>
<keyword evidence="2" id="KW-0342">GTP-binding</keyword>
<dbReference type="PANTHER" id="PTHR42714:SF6">
    <property type="entry name" value="TRANSLATION INITIATION FACTOR IF-2"/>
    <property type="match status" value="1"/>
</dbReference>
<accession>A0A9D1ANY6</accession>
<feature type="domain" description="G" evidence="3">
    <location>
        <begin position="13"/>
        <end position="126"/>
    </location>
</feature>
<reference evidence="6" key="1">
    <citation type="submission" date="2020-10" db="EMBL/GenBank/DDBJ databases">
        <authorList>
            <person name="Gilroy R."/>
        </authorList>
    </citation>
    <scope>NUCLEOTIDE SEQUENCE</scope>
    <source>
        <strain evidence="6">ChiSxjej1B13-7958</strain>
    </source>
</reference>
<gene>
    <name evidence="6" type="primary">hydF</name>
    <name evidence="6" type="ORF">IAB89_08405</name>
</gene>
<dbReference type="InterPro" id="IPR040644">
    <property type="entry name" value="HydF_tetramer"/>
</dbReference>
<dbReference type="EMBL" id="DVGZ01000090">
    <property type="protein sequence ID" value="HIR47658.1"/>
    <property type="molecule type" value="Genomic_DNA"/>
</dbReference>
<dbReference type="Pfam" id="PF18133">
    <property type="entry name" value="HydF_tetramer"/>
    <property type="match status" value="1"/>
</dbReference>
<dbReference type="Gene3D" id="3.40.50.11420">
    <property type="match status" value="1"/>
</dbReference>
<dbReference type="GO" id="GO:0005525">
    <property type="term" value="F:GTP binding"/>
    <property type="evidence" value="ECO:0007669"/>
    <property type="project" value="UniProtKB-KW"/>
</dbReference>
<evidence type="ECO:0000259" key="5">
    <source>
        <dbReference type="Pfam" id="PF18133"/>
    </source>
</evidence>
<evidence type="ECO:0000256" key="2">
    <source>
        <dbReference type="ARBA" id="ARBA00023134"/>
    </source>
</evidence>
<dbReference type="GO" id="GO:0002098">
    <property type="term" value="P:tRNA wobble uridine modification"/>
    <property type="evidence" value="ECO:0007669"/>
    <property type="project" value="TreeGrafter"/>
</dbReference>
<evidence type="ECO:0000313" key="6">
    <source>
        <dbReference type="EMBL" id="HIR47658.1"/>
    </source>
</evidence>
<feature type="domain" description="Hydrogen maturase F dimerization" evidence="4">
    <location>
        <begin position="179"/>
        <end position="276"/>
    </location>
</feature>
<dbReference type="Gene3D" id="3.40.50.300">
    <property type="entry name" value="P-loop containing nucleotide triphosphate hydrolases"/>
    <property type="match status" value="1"/>
</dbReference>
<dbReference type="InterPro" id="IPR023873">
    <property type="entry name" value="FeFe-hyd_GTPase_HydF"/>
</dbReference>
<organism evidence="6 7">
    <name type="scientific">Candidatus Caccousia avicola</name>
    <dbReference type="NCBI Taxonomy" id="2840721"/>
    <lineage>
        <taxon>Bacteria</taxon>
        <taxon>Bacillati</taxon>
        <taxon>Bacillota</taxon>
        <taxon>Clostridia</taxon>
        <taxon>Eubacteriales</taxon>
        <taxon>Oscillospiraceae</taxon>
        <taxon>Oscillospiraceae incertae sedis</taxon>
        <taxon>Candidatus Caccousia</taxon>
    </lineage>
</organism>
<comment type="caution">
    <text evidence="6">The sequence shown here is derived from an EMBL/GenBank/DDBJ whole genome shotgun (WGS) entry which is preliminary data.</text>
</comment>
<evidence type="ECO:0000256" key="1">
    <source>
        <dbReference type="ARBA" id="ARBA00022741"/>
    </source>
</evidence>
<sequence>MSLTETPRANRLHIGIFGKRNSGKSSLTNALTGQQAALVSDVAGTTTDPVYKAMEVHGIGPCVFIDTAGFDDEGMLGGLRVERTQEAAKKTDVALLLFSGDDFTQELAWLEQFRASKTPVIAVVNKADEQDAPALAARVLEESKLTPIAVSAKTREGVERLRAAIIRAMPADFEQESITGDLCAAGDLVLLVMPQDIQAPKGRLILPQVQMIRELLDKKCLVSCCTGDNLEASLASLTHPPKLIITDSQLFRTVYAKKPPETPLTSFSVLLAAYKGDISYFTESAKAADRLTEHSRVLIAEACTHAPLTEDIGREKIPRMLRARVGQGLTIEFARGTDFPADLTPYDLVIHCGACMFNRKYVLSRVAQAKDQNVPMTNYGLLIAHFQIDAEPRPRATPDALPTW</sequence>
<dbReference type="InterPro" id="IPR027417">
    <property type="entry name" value="P-loop_NTPase"/>
</dbReference>
<dbReference type="Gene3D" id="3.40.50.11410">
    <property type="match status" value="1"/>
</dbReference>
<dbReference type="SUPFAM" id="SSF52540">
    <property type="entry name" value="P-loop containing nucleoside triphosphate hydrolases"/>
    <property type="match status" value="1"/>
</dbReference>
<dbReference type="PANTHER" id="PTHR42714">
    <property type="entry name" value="TRNA MODIFICATION GTPASE GTPBP3"/>
    <property type="match status" value="1"/>
</dbReference>
<feature type="domain" description="Hydrogen maturase F tetramerization" evidence="5">
    <location>
        <begin position="280"/>
        <end position="386"/>
    </location>
</feature>
<dbReference type="InterPro" id="IPR006073">
    <property type="entry name" value="GTP-bd"/>
</dbReference>
<dbReference type="CDD" id="cd00880">
    <property type="entry name" value="Era_like"/>
    <property type="match status" value="1"/>
</dbReference>
<dbReference type="NCBIfam" id="TIGR03918">
    <property type="entry name" value="GTP_HydF"/>
    <property type="match status" value="1"/>
</dbReference>
<dbReference type="GO" id="GO:0030488">
    <property type="term" value="P:tRNA methylation"/>
    <property type="evidence" value="ECO:0007669"/>
    <property type="project" value="TreeGrafter"/>
</dbReference>